<feature type="domain" description="GGDEF" evidence="6">
    <location>
        <begin position="511"/>
        <end position="650"/>
    </location>
</feature>
<dbReference type="SUPFAM" id="SSF55073">
    <property type="entry name" value="Nucleotide cyclase"/>
    <property type="match status" value="1"/>
</dbReference>
<evidence type="ECO:0000313" key="8">
    <source>
        <dbReference type="Proteomes" id="UP000053718"/>
    </source>
</evidence>
<feature type="transmembrane region" description="Helical" evidence="5">
    <location>
        <begin position="442"/>
        <end position="462"/>
    </location>
</feature>
<evidence type="ECO:0000259" key="6">
    <source>
        <dbReference type="PROSITE" id="PS50887"/>
    </source>
</evidence>
<organism evidence="7 8">
    <name type="scientific">Pseudidiomarina atlantica</name>
    <dbReference type="NCBI Taxonomy" id="1517416"/>
    <lineage>
        <taxon>Bacteria</taxon>
        <taxon>Pseudomonadati</taxon>
        <taxon>Pseudomonadota</taxon>
        <taxon>Gammaproteobacteria</taxon>
        <taxon>Alteromonadales</taxon>
        <taxon>Idiomarinaceae</taxon>
        <taxon>Pseudidiomarina</taxon>
    </lineage>
</organism>
<evidence type="ECO:0000256" key="1">
    <source>
        <dbReference type="ARBA" id="ARBA00001946"/>
    </source>
</evidence>
<dbReference type="InterPro" id="IPR011990">
    <property type="entry name" value="TPR-like_helical_dom_sf"/>
</dbReference>
<dbReference type="GO" id="GO:0052621">
    <property type="term" value="F:diguanylate cyclase activity"/>
    <property type="evidence" value="ECO:0007669"/>
    <property type="project" value="UniProtKB-EC"/>
</dbReference>
<dbReference type="InterPro" id="IPR043128">
    <property type="entry name" value="Rev_trsase/Diguanyl_cyclase"/>
</dbReference>
<proteinExistence type="predicted"/>
<evidence type="ECO:0000313" key="7">
    <source>
        <dbReference type="EMBL" id="KFZ28066.1"/>
    </source>
</evidence>
<comment type="caution">
    <text evidence="7">The sequence shown here is derived from an EMBL/GenBank/DDBJ whole genome shotgun (WGS) entry which is preliminary data.</text>
</comment>
<comment type="catalytic activity">
    <reaction evidence="3">
        <text>2 GTP = 3',3'-c-di-GMP + 2 diphosphate</text>
        <dbReference type="Rhea" id="RHEA:24898"/>
        <dbReference type="ChEBI" id="CHEBI:33019"/>
        <dbReference type="ChEBI" id="CHEBI:37565"/>
        <dbReference type="ChEBI" id="CHEBI:58805"/>
        <dbReference type="EC" id="2.7.7.65"/>
    </reaction>
</comment>
<reference evidence="7 8" key="1">
    <citation type="submission" date="2014-06" db="EMBL/GenBank/DDBJ databases">
        <title>Draft genome sequence of Idiomarina sp. MCCC 1A10513.</title>
        <authorList>
            <person name="Du J."/>
            <person name="Lai Q."/>
            <person name="Shao Z."/>
        </authorList>
    </citation>
    <scope>NUCLEOTIDE SEQUENCE [LARGE SCALE GENOMIC DNA]</scope>
    <source>
        <strain evidence="7 8">MCCC 1A10513</strain>
    </source>
</reference>
<dbReference type="NCBIfam" id="TIGR00254">
    <property type="entry name" value="GGDEF"/>
    <property type="match status" value="1"/>
</dbReference>
<dbReference type="eggNOG" id="COG2199">
    <property type="taxonomic scope" value="Bacteria"/>
</dbReference>
<dbReference type="AlphaFoldDB" id="A0A094J649"/>
<dbReference type="InterPro" id="IPR029787">
    <property type="entry name" value="Nucleotide_cyclase"/>
</dbReference>
<dbReference type="Gene3D" id="1.25.40.10">
    <property type="entry name" value="Tetratricopeptide repeat domain"/>
    <property type="match status" value="2"/>
</dbReference>
<dbReference type="CDD" id="cd01949">
    <property type="entry name" value="GGDEF"/>
    <property type="match status" value="1"/>
</dbReference>
<dbReference type="PANTHER" id="PTHR45138">
    <property type="entry name" value="REGULATORY COMPONENTS OF SENSORY TRANSDUCTION SYSTEM"/>
    <property type="match status" value="1"/>
</dbReference>
<dbReference type="GO" id="GO:0043709">
    <property type="term" value="P:cell adhesion involved in single-species biofilm formation"/>
    <property type="evidence" value="ECO:0007669"/>
    <property type="project" value="TreeGrafter"/>
</dbReference>
<evidence type="ECO:0000256" key="5">
    <source>
        <dbReference type="SAM" id="Phobius"/>
    </source>
</evidence>
<feature type="coiled-coil region" evidence="4">
    <location>
        <begin position="209"/>
        <end position="236"/>
    </location>
</feature>
<dbReference type="Gene3D" id="3.30.70.270">
    <property type="match status" value="1"/>
</dbReference>
<evidence type="ECO:0000256" key="2">
    <source>
        <dbReference type="ARBA" id="ARBA00012528"/>
    </source>
</evidence>
<dbReference type="PANTHER" id="PTHR45138:SF9">
    <property type="entry name" value="DIGUANYLATE CYCLASE DGCM-RELATED"/>
    <property type="match status" value="1"/>
</dbReference>
<dbReference type="FunFam" id="3.30.70.270:FF:000001">
    <property type="entry name" value="Diguanylate cyclase domain protein"/>
    <property type="match status" value="1"/>
</dbReference>
<dbReference type="InterPro" id="IPR000160">
    <property type="entry name" value="GGDEF_dom"/>
</dbReference>
<protein>
    <recommendedName>
        <fullName evidence="2">diguanylate cyclase</fullName>
        <ecNumber evidence="2">2.7.7.65</ecNumber>
    </recommendedName>
</protein>
<dbReference type="EMBL" id="JPIN01000012">
    <property type="protein sequence ID" value="KFZ28066.1"/>
    <property type="molecule type" value="Genomic_DNA"/>
</dbReference>
<dbReference type="SUPFAM" id="SSF48452">
    <property type="entry name" value="TPR-like"/>
    <property type="match status" value="2"/>
</dbReference>
<dbReference type="STRING" id="1517416.IDAT_10760"/>
<keyword evidence="5" id="KW-0472">Membrane</keyword>
<dbReference type="PROSITE" id="PS50887">
    <property type="entry name" value="GGDEF"/>
    <property type="match status" value="1"/>
</dbReference>
<dbReference type="Pfam" id="PF00990">
    <property type="entry name" value="GGDEF"/>
    <property type="match status" value="1"/>
</dbReference>
<keyword evidence="5" id="KW-0812">Transmembrane</keyword>
<feature type="coiled-coil region" evidence="4">
    <location>
        <begin position="397"/>
        <end position="440"/>
    </location>
</feature>
<keyword evidence="4" id="KW-0175">Coiled coil</keyword>
<dbReference type="GO" id="GO:0005886">
    <property type="term" value="C:plasma membrane"/>
    <property type="evidence" value="ECO:0007669"/>
    <property type="project" value="TreeGrafter"/>
</dbReference>
<comment type="cofactor">
    <cofactor evidence="1">
        <name>Mg(2+)</name>
        <dbReference type="ChEBI" id="CHEBI:18420"/>
    </cofactor>
</comment>
<dbReference type="InterPro" id="IPR050469">
    <property type="entry name" value="Diguanylate_Cyclase"/>
</dbReference>
<gene>
    <name evidence="7" type="ORF">IDAT_10760</name>
</gene>
<keyword evidence="8" id="KW-1185">Reference proteome</keyword>
<keyword evidence="5" id="KW-1133">Transmembrane helix</keyword>
<dbReference type="GO" id="GO:1902201">
    <property type="term" value="P:negative regulation of bacterial-type flagellum-dependent cell motility"/>
    <property type="evidence" value="ECO:0007669"/>
    <property type="project" value="TreeGrafter"/>
</dbReference>
<dbReference type="Proteomes" id="UP000053718">
    <property type="component" value="Unassembled WGS sequence"/>
</dbReference>
<evidence type="ECO:0000256" key="4">
    <source>
        <dbReference type="SAM" id="Coils"/>
    </source>
</evidence>
<sequence>MLATLGYLAFASHLAHASLWQEEAVAQSVSQAPVLDSEIEQQLDDMLNSNLSEEEMRSRMVALEQTLDARAPAMSRVRLMSYIALSNAYLGEVELAYQQLDDAQQLALKSALPDALAEVAGTRILVKTLENKLTEAYTLLNTAIVPLESAQLPRVRYFVHNLIASVYTAKNKPERAFEHLIAAAQAVDETNDERTPIRRTHLSLRVAAIDTQQRRYEQALQRLDEATQAVQQAGLEAMFIPEIEFQRAYVYSMMEEYDRAFEIYKDLESQIKDDPTWVALESTVLNNLGDLAIRTERFESGTEILQQALAVAEAQNDVITEQMIRFNLGFIQVHLDNFDVGLNAMQEVVEQARDTWLDSEFEPLLGEFAEALTMAGRHQQANQVLLEQRGLREEIFNTNLQKNVTELQNLYDSQDKAQQIELLERQNDLNAQQLENERQRQLILILGVVVALLLSTLVFYLYRAARRSNLALQSANAKLADQSIRDPLTGLLNRRAMQQELQRQEAHPKARSDAMVLIDIDHFKRINDHHGHAAGDEVIKAVAQRLIDVCRDNDKVIRWGGEEFLIYLTETSHDALPRFVLRLLQQIASKPVTTENGKQIDITCTAGFISYPFADLNQQQMDWEATLQLVDKALYAGKVHGRNQAWGIVSLNVPYEQAHKVLDTDLARAIEDNYVSAVTLHGPQRA</sequence>
<dbReference type="SMART" id="SM00267">
    <property type="entry name" value="GGDEF"/>
    <property type="match status" value="1"/>
</dbReference>
<accession>A0A094J649</accession>
<name>A0A094J649_9GAMM</name>
<evidence type="ECO:0000256" key="3">
    <source>
        <dbReference type="ARBA" id="ARBA00034247"/>
    </source>
</evidence>
<dbReference type="EC" id="2.7.7.65" evidence="2"/>